<dbReference type="Gene3D" id="1.10.10.10">
    <property type="entry name" value="Winged helix-like DNA-binding domain superfamily/Winged helix DNA-binding domain"/>
    <property type="match status" value="1"/>
</dbReference>
<protein>
    <submittedName>
        <fullName evidence="2">LuxR C-terminal-related transcriptional regulator</fullName>
    </submittedName>
</protein>
<dbReference type="CDD" id="cd06170">
    <property type="entry name" value="LuxR_C_like"/>
    <property type="match status" value="1"/>
</dbReference>
<proteinExistence type="predicted"/>
<dbReference type="SUPFAM" id="SSF46894">
    <property type="entry name" value="C-terminal effector domain of the bipartite response regulators"/>
    <property type="match status" value="1"/>
</dbReference>
<dbReference type="PANTHER" id="PTHR34293">
    <property type="entry name" value="HTH-TYPE TRANSCRIPTIONAL REGULATOR TRMBL2"/>
    <property type="match status" value="1"/>
</dbReference>
<evidence type="ECO:0000259" key="1">
    <source>
        <dbReference type="PROSITE" id="PS50043"/>
    </source>
</evidence>
<accession>A0ABW7YEU7</accession>
<dbReference type="PROSITE" id="PS50043">
    <property type="entry name" value="HTH_LUXR_2"/>
    <property type="match status" value="1"/>
</dbReference>
<dbReference type="InterPro" id="IPR051797">
    <property type="entry name" value="TrmB-like"/>
</dbReference>
<organism evidence="2 3">
    <name type="scientific">Streptomyces cellulosae</name>
    <dbReference type="NCBI Taxonomy" id="1968"/>
    <lineage>
        <taxon>Bacteria</taxon>
        <taxon>Bacillati</taxon>
        <taxon>Actinomycetota</taxon>
        <taxon>Actinomycetes</taxon>
        <taxon>Kitasatosporales</taxon>
        <taxon>Streptomycetaceae</taxon>
        <taxon>Streptomyces</taxon>
    </lineage>
</organism>
<name>A0ABW7YEU7_STRCE</name>
<dbReference type="Pfam" id="PF00196">
    <property type="entry name" value="GerE"/>
    <property type="match status" value="1"/>
</dbReference>
<keyword evidence="3" id="KW-1185">Reference proteome</keyword>
<dbReference type="Proteomes" id="UP001612415">
    <property type="component" value="Unassembled WGS sequence"/>
</dbReference>
<dbReference type="InterPro" id="IPR000792">
    <property type="entry name" value="Tscrpt_reg_LuxR_C"/>
</dbReference>
<dbReference type="PANTHER" id="PTHR34293:SF1">
    <property type="entry name" value="HTH-TYPE TRANSCRIPTIONAL REGULATOR TRMBL2"/>
    <property type="match status" value="1"/>
</dbReference>
<dbReference type="EMBL" id="JBITDC010000024">
    <property type="protein sequence ID" value="MFI5680924.1"/>
    <property type="molecule type" value="Genomic_DNA"/>
</dbReference>
<evidence type="ECO:0000313" key="3">
    <source>
        <dbReference type="Proteomes" id="UP001612415"/>
    </source>
</evidence>
<reference evidence="2 3" key="1">
    <citation type="submission" date="2024-10" db="EMBL/GenBank/DDBJ databases">
        <title>The Natural Products Discovery Center: Release of the First 8490 Sequenced Strains for Exploring Actinobacteria Biosynthetic Diversity.</title>
        <authorList>
            <person name="Kalkreuter E."/>
            <person name="Kautsar S.A."/>
            <person name="Yang D."/>
            <person name="Bader C.D."/>
            <person name="Teijaro C.N."/>
            <person name="Fluegel L."/>
            <person name="Davis C.M."/>
            <person name="Simpson J.R."/>
            <person name="Lauterbach L."/>
            <person name="Steele A.D."/>
            <person name="Gui C."/>
            <person name="Meng S."/>
            <person name="Li G."/>
            <person name="Viehrig K."/>
            <person name="Ye F."/>
            <person name="Su P."/>
            <person name="Kiefer A.F."/>
            <person name="Nichols A."/>
            <person name="Cepeda A.J."/>
            <person name="Yan W."/>
            <person name="Fan B."/>
            <person name="Jiang Y."/>
            <person name="Adhikari A."/>
            <person name="Zheng C.-J."/>
            <person name="Schuster L."/>
            <person name="Cowan T.M."/>
            <person name="Smanski M.J."/>
            <person name="Chevrette M.G."/>
            <person name="De Carvalho L.P.S."/>
            <person name="Shen B."/>
        </authorList>
    </citation>
    <scope>NUCLEOTIDE SEQUENCE [LARGE SCALE GENOMIC DNA]</scope>
    <source>
        <strain evidence="2 3">NPDC051599</strain>
    </source>
</reference>
<sequence>MDSDSTAVYECALRQDELDVEQIRAVLRLPPERLAAAVESLKALRLLRPKPGGPGALVAVSPDAAAGELLAPAELAQRRRQKVIDEVRGDLAALTSLYRSAQRERGRDGAVSVVPEFGEALSLLRNATARCRSEVMSVQPARNRTGTLLSDVLPRDVAMLERGVAMRSLLQHAARYDPEHQTYAEQVAAHKAEIRTLGELPERMIIFDREIAFLPTPGIRGGAAVVHEPTAVQYLCGVFEHLWDSAVPFLGGPVSASISDLVKQRIVRLLAEGAKDEVIARRLALSVRTVRKHISEISQILGAESRFQAGVLAAGAGLTEPRLATE</sequence>
<dbReference type="InterPro" id="IPR016032">
    <property type="entry name" value="Sig_transdc_resp-reg_C-effctor"/>
</dbReference>
<dbReference type="InterPro" id="IPR036388">
    <property type="entry name" value="WH-like_DNA-bd_sf"/>
</dbReference>
<dbReference type="SMART" id="SM00421">
    <property type="entry name" value="HTH_LUXR"/>
    <property type="match status" value="1"/>
</dbReference>
<evidence type="ECO:0000313" key="2">
    <source>
        <dbReference type="EMBL" id="MFI5680924.1"/>
    </source>
</evidence>
<dbReference type="RefSeq" id="WP_398661283.1">
    <property type="nucleotide sequence ID" value="NZ_JBITDC010000024.1"/>
</dbReference>
<feature type="domain" description="HTH luxR-type" evidence="1">
    <location>
        <begin position="254"/>
        <end position="317"/>
    </location>
</feature>
<gene>
    <name evidence="2" type="ORF">ACIA8P_41045</name>
</gene>
<comment type="caution">
    <text evidence="2">The sequence shown here is derived from an EMBL/GenBank/DDBJ whole genome shotgun (WGS) entry which is preliminary data.</text>
</comment>